<dbReference type="EMBL" id="CP159256">
    <property type="protein sequence ID" value="XCG52209.1"/>
    <property type="molecule type" value="Genomic_DNA"/>
</dbReference>
<evidence type="ECO:0000313" key="3">
    <source>
        <dbReference type="EMBL" id="XCG52209.1"/>
    </source>
</evidence>
<keyword evidence="2" id="KW-0812">Transmembrane</keyword>
<accession>A0AAU8CZI8</accession>
<feature type="compositionally biased region" description="Polar residues" evidence="1">
    <location>
        <begin position="109"/>
        <end position="127"/>
    </location>
</feature>
<organism evidence="3">
    <name type="scientific">Mesorhizobium sp. WSM2240</name>
    <dbReference type="NCBI Taxonomy" id="3228851"/>
    <lineage>
        <taxon>Bacteria</taxon>
        <taxon>Pseudomonadati</taxon>
        <taxon>Pseudomonadota</taxon>
        <taxon>Alphaproteobacteria</taxon>
        <taxon>Hyphomicrobiales</taxon>
        <taxon>Phyllobacteriaceae</taxon>
        <taxon>Mesorhizobium</taxon>
    </lineage>
</organism>
<dbReference type="AlphaFoldDB" id="A0AAU8CZI8"/>
<evidence type="ECO:0000256" key="1">
    <source>
        <dbReference type="SAM" id="MobiDB-lite"/>
    </source>
</evidence>
<keyword evidence="2" id="KW-1133">Transmembrane helix</keyword>
<geneLocation type="plasmid" evidence="3">
    <name>pMk2240A</name>
</geneLocation>
<reference evidence="3" key="1">
    <citation type="submission" date="2024-06" db="EMBL/GenBank/DDBJ databases">
        <title>Mesorhizobium karijinii sp. nov., a symbiont of the iconic Swainsona formosa from arid Australia.</title>
        <authorList>
            <person name="Hill Y.J."/>
            <person name="Watkin E.L.J."/>
            <person name="O'Hara G.W."/>
            <person name="Terpolilli J."/>
            <person name="Tye M.L."/>
            <person name="Kohlmeier M.G."/>
        </authorList>
    </citation>
    <scope>NUCLEOTIDE SEQUENCE</scope>
    <source>
        <strain evidence="3">WSM2240</strain>
        <plasmid evidence="3">pMk2240A</plasmid>
    </source>
</reference>
<evidence type="ECO:0008006" key="4">
    <source>
        <dbReference type="Google" id="ProtNLM"/>
    </source>
</evidence>
<keyword evidence="3" id="KW-0614">Plasmid</keyword>
<feature type="transmembrane region" description="Helical" evidence="2">
    <location>
        <begin position="12"/>
        <end position="32"/>
    </location>
</feature>
<evidence type="ECO:0000256" key="2">
    <source>
        <dbReference type="SAM" id="Phobius"/>
    </source>
</evidence>
<dbReference type="RefSeq" id="WP_353646416.1">
    <property type="nucleotide sequence ID" value="NZ_CP159256.1"/>
</dbReference>
<proteinExistence type="predicted"/>
<sequence>MVHLVDGSDFLMFRLTGCSCCTTFAGSVLMSVRKRRWTNAKGEEKIAWVADYIDGKGIRWLKTFANKKDADGFAATAHVQGRLGTHVAGSARPQAQSQASFGSRVPKQPGSSVQRSTVTAHTSICTS</sequence>
<feature type="region of interest" description="Disordered" evidence="1">
    <location>
        <begin position="86"/>
        <end position="127"/>
    </location>
</feature>
<gene>
    <name evidence="3" type="ORF">ABVK50_32470</name>
</gene>
<name>A0AAU8CZI8_9HYPH</name>
<keyword evidence="2" id="KW-0472">Membrane</keyword>
<protein>
    <recommendedName>
        <fullName evidence="4">Transposase</fullName>
    </recommendedName>
</protein>